<dbReference type="InterPro" id="IPR027271">
    <property type="entry name" value="Acetolactate_synth/TF_NikR_C"/>
</dbReference>
<evidence type="ECO:0000313" key="1">
    <source>
        <dbReference type="EMBL" id="MDH8677530.1"/>
    </source>
</evidence>
<dbReference type="InterPro" id="IPR045865">
    <property type="entry name" value="ACT-like_dom_sf"/>
</dbReference>
<dbReference type="Gene3D" id="3.30.70.1150">
    <property type="entry name" value="ACT-like. Chain A, domain 2"/>
    <property type="match status" value="1"/>
</dbReference>
<dbReference type="EMBL" id="JARYZI010000002">
    <property type="protein sequence ID" value="MDH8677530.1"/>
    <property type="molecule type" value="Genomic_DNA"/>
</dbReference>
<reference evidence="1 2" key="1">
    <citation type="submission" date="2023-04" db="EMBL/GenBank/DDBJ databases">
        <title>Fusibacter bizertensis strain WBS, isolated from littoral bottom sediments of the Arctic seas - biochemical and genomic analysis.</title>
        <authorList>
            <person name="Brioukhanov A.L."/>
        </authorList>
    </citation>
    <scope>NUCLEOTIDE SEQUENCE [LARGE SCALE GENOMIC DNA]</scope>
    <source>
        <strain evidence="1 2">WBS</strain>
    </source>
</reference>
<dbReference type="InterPro" id="IPR023860">
    <property type="entry name" value="FeFe-hyd_TM1266"/>
</dbReference>
<accession>A0ABT6NAV1</accession>
<dbReference type="Pfam" id="PF21699">
    <property type="entry name" value="TM1266-like"/>
    <property type="match status" value="1"/>
</dbReference>
<keyword evidence="2" id="KW-1185">Reference proteome</keyword>
<organism evidence="1 2">
    <name type="scientific">Fusibacter bizertensis</name>
    <dbReference type="NCBI Taxonomy" id="1488331"/>
    <lineage>
        <taxon>Bacteria</taxon>
        <taxon>Bacillati</taxon>
        <taxon>Bacillota</taxon>
        <taxon>Clostridia</taxon>
        <taxon>Eubacteriales</taxon>
        <taxon>Eubacteriales Family XII. Incertae Sedis</taxon>
        <taxon>Fusibacter</taxon>
    </lineage>
</organism>
<dbReference type="SUPFAM" id="SSF55021">
    <property type="entry name" value="ACT-like"/>
    <property type="match status" value="1"/>
</dbReference>
<name>A0ABT6NAV1_9FIRM</name>
<protein>
    <recommendedName>
        <fullName evidence="3">Iron-only hydrogenase system regulator</fullName>
    </recommendedName>
</protein>
<evidence type="ECO:0000313" key="2">
    <source>
        <dbReference type="Proteomes" id="UP001158045"/>
    </source>
</evidence>
<dbReference type="Proteomes" id="UP001158045">
    <property type="component" value="Unassembled WGS sequence"/>
</dbReference>
<sequence length="84" mass="9432">MRYIMGIQIGDREQEALRVQEVLSKHGCIIKTRLGLHEATDGQCASNGLILLEFIKGKDEEVKQITNELSALESVQVKQMTFTV</sequence>
<comment type="caution">
    <text evidence="1">The sequence shown here is derived from an EMBL/GenBank/DDBJ whole genome shotgun (WGS) entry which is preliminary data.</text>
</comment>
<proteinExistence type="predicted"/>
<evidence type="ECO:0008006" key="3">
    <source>
        <dbReference type="Google" id="ProtNLM"/>
    </source>
</evidence>
<dbReference type="RefSeq" id="WP_281093344.1">
    <property type="nucleotide sequence ID" value="NZ_JARYZI010000002.1"/>
</dbReference>
<gene>
    <name evidence="1" type="ORF">QE109_05190</name>
</gene>